<dbReference type="GO" id="GO:0048038">
    <property type="term" value="F:quinone binding"/>
    <property type="evidence" value="ECO:0007669"/>
    <property type="project" value="TreeGrafter"/>
</dbReference>
<evidence type="ECO:0000259" key="4">
    <source>
        <dbReference type="SMART" id="SM00822"/>
    </source>
</evidence>
<dbReference type="GO" id="GO:0006633">
    <property type="term" value="P:fatty acid biosynthetic process"/>
    <property type="evidence" value="ECO:0007669"/>
    <property type="project" value="TreeGrafter"/>
</dbReference>
<dbReference type="GO" id="GO:0016616">
    <property type="term" value="F:oxidoreductase activity, acting on the CH-OH group of donors, NAD or NADP as acceptor"/>
    <property type="evidence" value="ECO:0007669"/>
    <property type="project" value="TreeGrafter"/>
</dbReference>
<dbReference type="GeneID" id="28738396"/>
<dbReference type="InterPro" id="IPR002347">
    <property type="entry name" value="SDR_fam"/>
</dbReference>
<dbReference type="RefSeq" id="XP_018003750.1">
    <property type="nucleotide sequence ID" value="XM_018146516.1"/>
</dbReference>
<reference evidence="5 6" key="1">
    <citation type="submission" date="2015-06" db="EMBL/GenBank/DDBJ databases">
        <title>Draft genome of the ant-associated black yeast Phialophora attae CBS 131958.</title>
        <authorList>
            <person name="Moreno L.F."/>
            <person name="Stielow B.J."/>
            <person name="de Hoog S."/>
            <person name="Vicente V.A."/>
            <person name="Weiss V.A."/>
            <person name="de Vries M."/>
            <person name="Cruz L.M."/>
            <person name="Souza E.M."/>
        </authorList>
    </citation>
    <scope>NUCLEOTIDE SEQUENCE [LARGE SCALE GENOMIC DNA]</scope>
    <source>
        <strain evidence="5 6">CBS 131958</strain>
    </source>
</reference>
<evidence type="ECO:0000313" key="5">
    <source>
        <dbReference type="EMBL" id="KPI43787.1"/>
    </source>
</evidence>
<dbReference type="PANTHER" id="PTHR42760">
    <property type="entry name" value="SHORT-CHAIN DEHYDROGENASES/REDUCTASES FAMILY MEMBER"/>
    <property type="match status" value="1"/>
</dbReference>
<dbReference type="EMBL" id="LFJN01000004">
    <property type="protein sequence ID" value="KPI43787.1"/>
    <property type="molecule type" value="Genomic_DNA"/>
</dbReference>
<dbReference type="Pfam" id="PF13561">
    <property type="entry name" value="adh_short_C2"/>
    <property type="match status" value="1"/>
</dbReference>
<organism evidence="5 6">
    <name type="scientific">Cyphellophora attinorum</name>
    <dbReference type="NCBI Taxonomy" id="1664694"/>
    <lineage>
        <taxon>Eukaryota</taxon>
        <taxon>Fungi</taxon>
        <taxon>Dikarya</taxon>
        <taxon>Ascomycota</taxon>
        <taxon>Pezizomycotina</taxon>
        <taxon>Eurotiomycetes</taxon>
        <taxon>Chaetothyriomycetidae</taxon>
        <taxon>Chaetothyriales</taxon>
        <taxon>Cyphellophoraceae</taxon>
        <taxon>Cyphellophora</taxon>
    </lineage>
</organism>
<evidence type="ECO:0000313" key="6">
    <source>
        <dbReference type="Proteomes" id="UP000038010"/>
    </source>
</evidence>
<accession>A0A0N1HYW7</accession>
<dbReference type="SUPFAM" id="SSF51735">
    <property type="entry name" value="NAD(P)-binding Rossmann-fold domains"/>
    <property type="match status" value="1"/>
</dbReference>
<dbReference type="CDD" id="cd05233">
    <property type="entry name" value="SDR_c"/>
    <property type="match status" value="1"/>
</dbReference>
<evidence type="ECO:0000256" key="1">
    <source>
        <dbReference type="ARBA" id="ARBA00006484"/>
    </source>
</evidence>
<dbReference type="PANTHER" id="PTHR42760:SF83">
    <property type="entry name" value="(3R)-3-HYDROXYACYL-COA DEHYDROGENASE"/>
    <property type="match status" value="1"/>
</dbReference>
<name>A0A0N1HYW7_9EURO</name>
<dbReference type="FunFam" id="3.40.50.720:FF:000084">
    <property type="entry name" value="Short-chain dehydrogenase reductase"/>
    <property type="match status" value="1"/>
</dbReference>
<dbReference type="SMART" id="SM00822">
    <property type="entry name" value="PKS_KR"/>
    <property type="match status" value="1"/>
</dbReference>
<protein>
    <submittedName>
        <fullName evidence="5">3-oxoacyl-[acyl-carrier-protein] FabG</fullName>
    </submittedName>
</protein>
<sequence>MAQVDLKGKTIVVTGGGSGIGRATCLALSQAGAAVVVTDINFDRAEEVYKEIQAADGPASTEAEAGQLDVRDPARCKELLDDLASRRTISGLFNCAGVNPTNMPLVDTTDDYFDLLVGVNVKGTYNMTRAIIPHLKPHTGCSIVNVSSTAGLKAGAGLAIYNLTKFGIIGFSKSMALELGPSGIRCNAVAPGPIITPTNANVVAGPESVRAQADRIALKRLGEPEEVANVVTFLFGKGASYMNGSVVEITGGL</sequence>
<evidence type="ECO:0000256" key="3">
    <source>
        <dbReference type="ARBA" id="ARBA00023002"/>
    </source>
</evidence>
<dbReference type="STRING" id="1664694.A0A0N1HYW7"/>
<dbReference type="PRINTS" id="PR00080">
    <property type="entry name" value="SDRFAMILY"/>
</dbReference>
<evidence type="ECO:0000256" key="2">
    <source>
        <dbReference type="ARBA" id="ARBA00022857"/>
    </source>
</evidence>
<dbReference type="AlphaFoldDB" id="A0A0N1HYW7"/>
<comment type="caution">
    <text evidence="5">The sequence shown here is derived from an EMBL/GenBank/DDBJ whole genome shotgun (WGS) entry which is preliminary data.</text>
</comment>
<dbReference type="InterPro" id="IPR036291">
    <property type="entry name" value="NAD(P)-bd_dom_sf"/>
</dbReference>
<proteinExistence type="inferred from homology"/>
<keyword evidence="6" id="KW-1185">Reference proteome</keyword>
<dbReference type="InterPro" id="IPR057326">
    <property type="entry name" value="KR_dom"/>
</dbReference>
<dbReference type="Gene3D" id="3.40.50.720">
    <property type="entry name" value="NAD(P)-binding Rossmann-like Domain"/>
    <property type="match status" value="1"/>
</dbReference>
<dbReference type="PRINTS" id="PR00081">
    <property type="entry name" value="GDHRDH"/>
</dbReference>
<dbReference type="OrthoDB" id="1669814at2759"/>
<feature type="domain" description="Ketoreductase" evidence="4">
    <location>
        <begin position="9"/>
        <end position="194"/>
    </location>
</feature>
<keyword evidence="2" id="KW-0521">NADP</keyword>
<dbReference type="VEuPathDB" id="FungiDB:AB675_6239"/>
<keyword evidence="3" id="KW-0560">Oxidoreductase</keyword>
<comment type="similarity">
    <text evidence="1">Belongs to the short-chain dehydrogenases/reductases (SDR) family.</text>
</comment>
<dbReference type="Proteomes" id="UP000038010">
    <property type="component" value="Unassembled WGS sequence"/>
</dbReference>
<gene>
    <name evidence="5" type="ORF">AB675_6239</name>
</gene>